<gene>
    <name evidence="2" type="ORF">EVAR_95645_1</name>
</gene>
<name>A0A4C2AAE1_EUMVA</name>
<dbReference type="AlphaFoldDB" id="A0A4C2AAE1"/>
<evidence type="ECO:0000256" key="1">
    <source>
        <dbReference type="SAM" id="MobiDB-lite"/>
    </source>
</evidence>
<evidence type="ECO:0000313" key="3">
    <source>
        <dbReference type="Proteomes" id="UP000299102"/>
    </source>
</evidence>
<dbReference type="EMBL" id="BGZK01003012">
    <property type="protein sequence ID" value="GBP97831.1"/>
    <property type="molecule type" value="Genomic_DNA"/>
</dbReference>
<feature type="region of interest" description="Disordered" evidence="1">
    <location>
        <begin position="38"/>
        <end position="66"/>
    </location>
</feature>
<reference evidence="2 3" key="1">
    <citation type="journal article" date="2019" name="Commun. Biol.">
        <title>The bagworm genome reveals a unique fibroin gene that provides high tensile strength.</title>
        <authorList>
            <person name="Kono N."/>
            <person name="Nakamura H."/>
            <person name="Ohtoshi R."/>
            <person name="Tomita M."/>
            <person name="Numata K."/>
            <person name="Arakawa K."/>
        </authorList>
    </citation>
    <scope>NUCLEOTIDE SEQUENCE [LARGE SCALE GENOMIC DNA]</scope>
</reference>
<sequence>MDIRNFTPWQVMTFPRQIRRQRAKLGCRGTVGLIRAKRKGGPALEDSRAGRRAGAAKANSGEWRQA</sequence>
<comment type="caution">
    <text evidence="2">The sequence shown here is derived from an EMBL/GenBank/DDBJ whole genome shotgun (WGS) entry which is preliminary data.</text>
</comment>
<accession>A0A4C2AAE1</accession>
<dbReference type="Proteomes" id="UP000299102">
    <property type="component" value="Unassembled WGS sequence"/>
</dbReference>
<organism evidence="2 3">
    <name type="scientific">Eumeta variegata</name>
    <name type="common">Bagworm moth</name>
    <name type="synonym">Eumeta japonica</name>
    <dbReference type="NCBI Taxonomy" id="151549"/>
    <lineage>
        <taxon>Eukaryota</taxon>
        <taxon>Metazoa</taxon>
        <taxon>Ecdysozoa</taxon>
        <taxon>Arthropoda</taxon>
        <taxon>Hexapoda</taxon>
        <taxon>Insecta</taxon>
        <taxon>Pterygota</taxon>
        <taxon>Neoptera</taxon>
        <taxon>Endopterygota</taxon>
        <taxon>Lepidoptera</taxon>
        <taxon>Glossata</taxon>
        <taxon>Ditrysia</taxon>
        <taxon>Tineoidea</taxon>
        <taxon>Psychidae</taxon>
        <taxon>Oiketicinae</taxon>
        <taxon>Eumeta</taxon>
    </lineage>
</organism>
<evidence type="ECO:0000313" key="2">
    <source>
        <dbReference type="EMBL" id="GBP97831.1"/>
    </source>
</evidence>
<proteinExistence type="predicted"/>
<protein>
    <submittedName>
        <fullName evidence="2">Uncharacterized protein</fullName>
    </submittedName>
</protein>
<keyword evidence="3" id="KW-1185">Reference proteome</keyword>